<feature type="region of interest" description="Disordered" evidence="1">
    <location>
        <begin position="112"/>
        <end position="148"/>
    </location>
</feature>
<organism evidence="2 3">
    <name type="scientific">Kineosporia succinea</name>
    <dbReference type="NCBI Taxonomy" id="84632"/>
    <lineage>
        <taxon>Bacteria</taxon>
        <taxon>Bacillati</taxon>
        <taxon>Actinomycetota</taxon>
        <taxon>Actinomycetes</taxon>
        <taxon>Kineosporiales</taxon>
        <taxon>Kineosporiaceae</taxon>
        <taxon>Kineosporia</taxon>
    </lineage>
</organism>
<reference evidence="2 3" key="1">
    <citation type="submission" date="2023-07" db="EMBL/GenBank/DDBJ databases">
        <title>Sequencing the genomes of 1000 actinobacteria strains.</title>
        <authorList>
            <person name="Klenk H.-P."/>
        </authorList>
    </citation>
    <scope>NUCLEOTIDE SEQUENCE [LARGE SCALE GENOMIC DNA]</scope>
    <source>
        <strain evidence="2 3">DSM 44388</strain>
    </source>
</reference>
<proteinExistence type="predicted"/>
<evidence type="ECO:0000313" key="3">
    <source>
        <dbReference type="Proteomes" id="UP001235712"/>
    </source>
</evidence>
<gene>
    <name evidence="2" type="ORF">J2S57_005213</name>
</gene>
<dbReference type="Proteomes" id="UP001235712">
    <property type="component" value="Unassembled WGS sequence"/>
</dbReference>
<dbReference type="EMBL" id="JAUSQZ010000001">
    <property type="protein sequence ID" value="MDP9829464.1"/>
    <property type="molecule type" value="Genomic_DNA"/>
</dbReference>
<comment type="caution">
    <text evidence="2">The sequence shown here is derived from an EMBL/GenBank/DDBJ whole genome shotgun (WGS) entry which is preliminary data.</text>
</comment>
<sequence>MTEAPAGFLMDVPARLGRRGAALWVAVTGGVDMRGKPAEVEILLEACRCADRLEKLDELLSGDVETWARVELPRDDGDALLLVVSSALGEARQQQNLLKQLLAALRLPDEVGNVPQRRGTPRGAHQPKGAGSGRATVTALDRARARGA</sequence>
<keyword evidence="3" id="KW-1185">Reference proteome</keyword>
<evidence type="ECO:0000256" key="1">
    <source>
        <dbReference type="SAM" id="MobiDB-lite"/>
    </source>
</evidence>
<evidence type="ECO:0000313" key="2">
    <source>
        <dbReference type="EMBL" id="MDP9829464.1"/>
    </source>
</evidence>
<accession>A0ABT9P9U2</accession>
<dbReference type="RefSeq" id="WP_307247677.1">
    <property type="nucleotide sequence ID" value="NZ_JAUSQZ010000001.1"/>
</dbReference>
<name>A0ABT9P9U2_9ACTN</name>
<protein>
    <submittedName>
        <fullName evidence="2">Uncharacterized protein</fullName>
    </submittedName>
</protein>